<keyword evidence="1" id="KW-0732">Signal</keyword>
<dbReference type="EMBL" id="PVTE01000015">
    <property type="protein sequence ID" value="PRY35039.1"/>
    <property type="molecule type" value="Genomic_DNA"/>
</dbReference>
<feature type="signal peptide" evidence="1">
    <location>
        <begin position="1"/>
        <end position="20"/>
    </location>
</feature>
<name>A0A2T0SNP4_9BACT</name>
<organism evidence="2 3">
    <name type="scientific">Spirosoma oryzae</name>
    <dbReference type="NCBI Taxonomy" id="1469603"/>
    <lineage>
        <taxon>Bacteria</taxon>
        <taxon>Pseudomonadati</taxon>
        <taxon>Bacteroidota</taxon>
        <taxon>Cytophagia</taxon>
        <taxon>Cytophagales</taxon>
        <taxon>Cytophagaceae</taxon>
        <taxon>Spirosoma</taxon>
    </lineage>
</organism>
<feature type="chain" id="PRO_5015473700" evidence="1">
    <location>
        <begin position="21"/>
        <end position="335"/>
    </location>
</feature>
<dbReference type="AlphaFoldDB" id="A0A2T0SNP4"/>
<dbReference type="OrthoDB" id="926390at2"/>
<gene>
    <name evidence="2" type="ORF">CLV58_115122</name>
</gene>
<dbReference type="RefSeq" id="WP_106139174.1">
    <property type="nucleotide sequence ID" value="NZ_PVTE01000015.1"/>
</dbReference>
<sequence length="335" mass="36427">MKTLFIPILIALLSTTTTFAQETYNFSGTSDTEQAAKLELIRILNERMNKLTTAQMNSRVIVSRGVSTYYKVDEIMRMKQDIYGYRSKYVSIAGNLEKANPGFAATGGNGFAYRYMTQYNRAVETANAIAKQLQVVITSGQPIALPPMPTINISLSSSSSPAGDAGAAMLALNNQYGVTDADSYNALAPDKRAEYDEKFKDLSLKMYGELQADNAKNNQKLLGILGNMIGAAFGAPMAGTLIMSVINSATSGGGVAGLIGTINDTFQVPLGYFDSLTLKLTDAERIKMIDELHLRISETYQQVAALGASMSTETSKRYNELSQPRNEMIMYGPKK</sequence>
<dbReference type="Proteomes" id="UP000238375">
    <property type="component" value="Unassembled WGS sequence"/>
</dbReference>
<proteinExistence type="predicted"/>
<comment type="caution">
    <text evidence="2">The sequence shown here is derived from an EMBL/GenBank/DDBJ whole genome shotgun (WGS) entry which is preliminary data.</text>
</comment>
<evidence type="ECO:0000313" key="2">
    <source>
        <dbReference type="EMBL" id="PRY35039.1"/>
    </source>
</evidence>
<protein>
    <submittedName>
        <fullName evidence="2">Uncharacterized protein</fullName>
    </submittedName>
</protein>
<accession>A0A2T0SNP4</accession>
<evidence type="ECO:0000256" key="1">
    <source>
        <dbReference type="SAM" id="SignalP"/>
    </source>
</evidence>
<evidence type="ECO:0000313" key="3">
    <source>
        <dbReference type="Proteomes" id="UP000238375"/>
    </source>
</evidence>
<keyword evidence="3" id="KW-1185">Reference proteome</keyword>
<reference evidence="2 3" key="1">
    <citation type="submission" date="2018-03" db="EMBL/GenBank/DDBJ databases">
        <title>Genomic Encyclopedia of Archaeal and Bacterial Type Strains, Phase II (KMG-II): from individual species to whole genera.</title>
        <authorList>
            <person name="Goeker M."/>
        </authorList>
    </citation>
    <scope>NUCLEOTIDE SEQUENCE [LARGE SCALE GENOMIC DNA]</scope>
    <source>
        <strain evidence="2 3">DSM 28354</strain>
    </source>
</reference>